<sequence length="76" mass="8271">MASQTLMYSERIGARAEPEARSAAQAARGKMSTTSGDARQDAAGGKGTLQRVKRAEESRVETHRARPRSQALQTQR</sequence>
<organism evidence="2 3">
    <name type="scientific">Wolfiporia cocos (strain MD-104)</name>
    <name type="common">Brown rot fungus</name>
    <dbReference type="NCBI Taxonomy" id="742152"/>
    <lineage>
        <taxon>Eukaryota</taxon>
        <taxon>Fungi</taxon>
        <taxon>Dikarya</taxon>
        <taxon>Basidiomycota</taxon>
        <taxon>Agaricomycotina</taxon>
        <taxon>Agaricomycetes</taxon>
        <taxon>Polyporales</taxon>
        <taxon>Phaeolaceae</taxon>
        <taxon>Wolfiporia</taxon>
    </lineage>
</organism>
<proteinExistence type="predicted"/>
<accession>A0A2H3J1X1</accession>
<protein>
    <submittedName>
        <fullName evidence="2">Uncharacterized protein</fullName>
    </submittedName>
</protein>
<name>A0A2H3J1X1_WOLCO</name>
<dbReference type="AlphaFoldDB" id="A0A2H3J1X1"/>
<evidence type="ECO:0000256" key="1">
    <source>
        <dbReference type="SAM" id="MobiDB-lite"/>
    </source>
</evidence>
<evidence type="ECO:0000313" key="2">
    <source>
        <dbReference type="EMBL" id="PCH36232.1"/>
    </source>
</evidence>
<gene>
    <name evidence="2" type="ORF">WOLCODRAFT_28398</name>
</gene>
<feature type="region of interest" description="Disordered" evidence="1">
    <location>
        <begin position="1"/>
        <end position="76"/>
    </location>
</feature>
<dbReference type="Proteomes" id="UP000218811">
    <property type="component" value="Unassembled WGS sequence"/>
</dbReference>
<keyword evidence="3" id="KW-1185">Reference proteome</keyword>
<reference evidence="2 3" key="1">
    <citation type="journal article" date="2012" name="Science">
        <title>The Paleozoic origin of enzymatic lignin decomposition reconstructed from 31 fungal genomes.</title>
        <authorList>
            <person name="Floudas D."/>
            <person name="Binder M."/>
            <person name="Riley R."/>
            <person name="Barry K."/>
            <person name="Blanchette R.A."/>
            <person name="Henrissat B."/>
            <person name="Martinez A.T."/>
            <person name="Otillar R."/>
            <person name="Spatafora J.W."/>
            <person name="Yadav J.S."/>
            <person name="Aerts A."/>
            <person name="Benoit I."/>
            <person name="Boyd A."/>
            <person name="Carlson A."/>
            <person name="Copeland A."/>
            <person name="Coutinho P.M."/>
            <person name="de Vries R.P."/>
            <person name="Ferreira P."/>
            <person name="Findley K."/>
            <person name="Foster B."/>
            <person name="Gaskell J."/>
            <person name="Glotzer D."/>
            <person name="Gorecki P."/>
            <person name="Heitman J."/>
            <person name="Hesse C."/>
            <person name="Hori C."/>
            <person name="Igarashi K."/>
            <person name="Jurgens J.A."/>
            <person name="Kallen N."/>
            <person name="Kersten P."/>
            <person name="Kohler A."/>
            <person name="Kuees U."/>
            <person name="Kumar T.K.A."/>
            <person name="Kuo A."/>
            <person name="LaButti K."/>
            <person name="Larrondo L.F."/>
            <person name="Lindquist E."/>
            <person name="Ling A."/>
            <person name="Lombard V."/>
            <person name="Lucas S."/>
            <person name="Lundell T."/>
            <person name="Martin R."/>
            <person name="McLaughlin D.J."/>
            <person name="Morgenstern I."/>
            <person name="Morin E."/>
            <person name="Murat C."/>
            <person name="Nagy L.G."/>
            <person name="Nolan M."/>
            <person name="Ohm R.A."/>
            <person name="Patyshakuliyeva A."/>
            <person name="Rokas A."/>
            <person name="Ruiz-Duenas F.J."/>
            <person name="Sabat G."/>
            <person name="Salamov A."/>
            <person name="Samejima M."/>
            <person name="Schmutz J."/>
            <person name="Slot J.C."/>
            <person name="St John F."/>
            <person name="Stenlid J."/>
            <person name="Sun H."/>
            <person name="Sun S."/>
            <person name="Syed K."/>
            <person name="Tsang A."/>
            <person name="Wiebenga A."/>
            <person name="Young D."/>
            <person name="Pisabarro A."/>
            <person name="Eastwood D.C."/>
            <person name="Martin F."/>
            <person name="Cullen D."/>
            <person name="Grigoriev I.V."/>
            <person name="Hibbett D.S."/>
        </authorList>
    </citation>
    <scope>NUCLEOTIDE SEQUENCE [LARGE SCALE GENOMIC DNA]</scope>
    <source>
        <strain evidence="2 3">MD-104</strain>
    </source>
</reference>
<evidence type="ECO:0000313" key="3">
    <source>
        <dbReference type="Proteomes" id="UP000218811"/>
    </source>
</evidence>
<dbReference type="EMBL" id="KB467876">
    <property type="protein sequence ID" value="PCH36232.1"/>
    <property type="molecule type" value="Genomic_DNA"/>
</dbReference>
<feature type="compositionally biased region" description="Basic and acidic residues" evidence="1">
    <location>
        <begin position="53"/>
        <end position="64"/>
    </location>
</feature>